<dbReference type="InterPro" id="IPR029787">
    <property type="entry name" value="Nucleotide_cyclase"/>
</dbReference>
<protein>
    <recommendedName>
        <fullName evidence="1">diguanylate cyclase</fullName>
        <ecNumber evidence="1">2.7.7.65</ecNumber>
    </recommendedName>
</protein>
<proteinExistence type="predicted"/>
<dbReference type="Proteomes" id="UP000593875">
    <property type="component" value="Chromosome"/>
</dbReference>
<dbReference type="SMART" id="SM00267">
    <property type="entry name" value="GGDEF"/>
    <property type="match status" value="1"/>
</dbReference>
<dbReference type="GO" id="GO:0052621">
    <property type="term" value="F:diguanylate cyclase activity"/>
    <property type="evidence" value="ECO:0007669"/>
    <property type="project" value="UniProtKB-EC"/>
</dbReference>
<dbReference type="PANTHER" id="PTHR45138:SF9">
    <property type="entry name" value="DIGUANYLATE CYCLASE DGCM-RELATED"/>
    <property type="match status" value="1"/>
</dbReference>
<gene>
    <name evidence="4" type="ORF">LPB04_21880</name>
</gene>
<dbReference type="EC" id="2.7.7.65" evidence="1"/>
<keyword evidence="5" id="KW-1185">Reference proteome</keyword>
<name>A0A7L9U5E6_9BURK</name>
<dbReference type="SUPFAM" id="SSF52172">
    <property type="entry name" value="CheY-like"/>
    <property type="match status" value="1"/>
</dbReference>
<dbReference type="PANTHER" id="PTHR45138">
    <property type="entry name" value="REGULATORY COMPONENTS OF SENSORY TRANSDUCTION SYSTEM"/>
    <property type="match status" value="1"/>
</dbReference>
<sequence length="329" mass="35215">MPTAPAIAPLNSPCRVLLVGAPPFAGALREMLADADDIELMLTDAAQALEQAATLRPAVLVRALGGRDDSGDFIRACRAHAALNALPLVVLAPNADNAGRDAAFAAGASDYLAELPTRTELLARLRYHASASQALLERDDALRRLVETQALLARAQGELDRIDGVDGLTGIPNRRRFEQVAQGEWQRARRNGQPLSLLVCDVDSFGYFNHRLGREAGDLCLRKMAGVLTGQLKRPSDLAARYDGKQFAILLPDTGLDGAVQVAESCRAALERLALSHPLPERRIVTMSVGVASTVPSDEGMFDDVLVRAGEAVQAAKSRGRNRVAAFRA</sequence>
<dbReference type="AlphaFoldDB" id="A0A7L9U5E6"/>
<evidence type="ECO:0000259" key="3">
    <source>
        <dbReference type="PROSITE" id="PS50887"/>
    </source>
</evidence>
<comment type="catalytic activity">
    <reaction evidence="2">
        <text>2 GTP = 3',3'-c-di-GMP + 2 diphosphate</text>
        <dbReference type="Rhea" id="RHEA:24898"/>
        <dbReference type="ChEBI" id="CHEBI:33019"/>
        <dbReference type="ChEBI" id="CHEBI:37565"/>
        <dbReference type="ChEBI" id="CHEBI:58805"/>
        <dbReference type="EC" id="2.7.7.65"/>
    </reaction>
</comment>
<evidence type="ECO:0000313" key="4">
    <source>
        <dbReference type="EMBL" id="QOL49502.1"/>
    </source>
</evidence>
<dbReference type="InterPro" id="IPR000160">
    <property type="entry name" value="GGDEF_dom"/>
</dbReference>
<dbReference type="Gene3D" id="3.40.50.2300">
    <property type="match status" value="1"/>
</dbReference>
<evidence type="ECO:0000313" key="5">
    <source>
        <dbReference type="Proteomes" id="UP000593875"/>
    </source>
</evidence>
<dbReference type="Gene3D" id="3.30.70.270">
    <property type="match status" value="1"/>
</dbReference>
<accession>A0A7L9U5E6</accession>
<dbReference type="EMBL" id="CP062941">
    <property type="protein sequence ID" value="QOL49502.1"/>
    <property type="molecule type" value="Genomic_DNA"/>
</dbReference>
<dbReference type="InterPro" id="IPR043128">
    <property type="entry name" value="Rev_trsase/Diguanyl_cyclase"/>
</dbReference>
<dbReference type="GO" id="GO:1902201">
    <property type="term" value="P:negative regulation of bacterial-type flagellum-dependent cell motility"/>
    <property type="evidence" value="ECO:0007669"/>
    <property type="project" value="TreeGrafter"/>
</dbReference>
<feature type="domain" description="GGDEF" evidence="3">
    <location>
        <begin position="193"/>
        <end position="329"/>
    </location>
</feature>
<dbReference type="NCBIfam" id="TIGR00254">
    <property type="entry name" value="GGDEF"/>
    <property type="match status" value="1"/>
</dbReference>
<dbReference type="InterPro" id="IPR050469">
    <property type="entry name" value="Diguanylate_Cyclase"/>
</dbReference>
<organism evidence="4 5">
    <name type="scientific">Massilia litorea</name>
    <dbReference type="NCBI Taxonomy" id="2769491"/>
    <lineage>
        <taxon>Bacteria</taxon>
        <taxon>Pseudomonadati</taxon>
        <taxon>Pseudomonadota</taxon>
        <taxon>Betaproteobacteria</taxon>
        <taxon>Burkholderiales</taxon>
        <taxon>Oxalobacteraceae</taxon>
        <taxon>Telluria group</taxon>
        <taxon>Massilia</taxon>
    </lineage>
</organism>
<reference evidence="4 5" key="1">
    <citation type="submission" date="2020-10" db="EMBL/GenBank/DDBJ databases">
        <title>Genome sequencing of Massilia sp. LPB0304.</title>
        <authorList>
            <person name="Kim J."/>
        </authorList>
    </citation>
    <scope>NUCLEOTIDE SEQUENCE [LARGE SCALE GENOMIC DNA]</scope>
    <source>
        <strain evidence="4 5">LPB0304</strain>
    </source>
</reference>
<evidence type="ECO:0000256" key="1">
    <source>
        <dbReference type="ARBA" id="ARBA00012528"/>
    </source>
</evidence>
<dbReference type="GO" id="GO:0043709">
    <property type="term" value="P:cell adhesion involved in single-species biofilm formation"/>
    <property type="evidence" value="ECO:0007669"/>
    <property type="project" value="TreeGrafter"/>
</dbReference>
<dbReference type="PROSITE" id="PS50887">
    <property type="entry name" value="GGDEF"/>
    <property type="match status" value="1"/>
</dbReference>
<dbReference type="KEGG" id="mlir:LPB04_21880"/>
<dbReference type="InterPro" id="IPR011006">
    <property type="entry name" value="CheY-like_superfamily"/>
</dbReference>
<dbReference type="CDD" id="cd01949">
    <property type="entry name" value="GGDEF"/>
    <property type="match status" value="1"/>
</dbReference>
<dbReference type="SUPFAM" id="SSF55073">
    <property type="entry name" value="Nucleotide cyclase"/>
    <property type="match status" value="1"/>
</dbReference>
<dbReference type="RefSeq" id="WP_193686541.1">
    <property type="nucleotide sequence ID" value="NZ_CP062941.1"/>
</dbReference>
<dbReference type="Pfam" id="PF00990">
    <property type="entry name" value="GGDEF"/>
    <property type="match status" value="1"/>
</dbReference>
<dbReference type="GO" id="GO:0005886">
    <property type="term" value="C:plasma membrane"/>
    <property type="evidence" value="ECO:0007669"/>
    <property type="project" value="TreeGrafter"/>
</dbReference>
<evidence type="ECO:0000256" key="2">
    <source>
        <dbReference type="ARBA" id="ARBA00034247"/>
    </source>
</evidence>